<organism evidence="1 2">
    <name type="scientific">Kushneria indalinina DSM 14324</name>
    <dbReference type="NCBI Taxonomy" id="1122140"/>
    <lineage>
        <taxon>Bacteria</taxon>
        <taxon>Pseudomonadati</taxon>
        <taxon>Pseudomonadota</taxon>
        <taxon>Gammaproteobacteria</taxon>
        <taxon>Oceanospirillales</taxon>
        <taxon>Halomonadaceae</taxon>
        <taxon>Kushneria</taxon>
    </lineage>
</organism>
<evidence type="ECO:0000313" key="1">
    <source>
        <dbReference type="EMBL" id="REC94870.1"/>
    </source>
</evidence>
<evidence type="ECO:0000313" key="2">
    <source>
        <dbReference type="Proteomes" id="UP000256334"/>
    </source>
</evidence>
<dbReference type="Proteomes" id="UP000256334">
    <property type="component" value="Unassembled WGS sequence"/>
</dbReference>
<dbReference type="EMBL" id="QRDJ01000007">
    <property type="protein sequence ID" value="REC94870.1"/>
    <property type="molecule type" value="Genomic_DNA"/>
</dbReference>
<protein>
    <submittedName>
        <fullName evidence="1">P2 family phage major capsid protein</fullName>
    </submittedName>
</protein>
<dbReference type="OrthoDB" id="5464529at2"/>
<dbReference type="InterPro" id="IPR006441">
    <property type="entry name" value="Phage_P2_GpN"/>
</dbReference>
<gene>
    <name evidence="1" type="ORF">C8D72_1699</name>
</gene>
<dbReference type="RefSeq" id="WP_115853960.1">
    <property type="nucleotide sequence ID" value="NZ_QRDJ01000007.1"/>
</dbReference>
<accession>A0A3D9DVR6</accession>
<comment type="caution">
    <text evidence="1">The sequence shown here is derived from an EMBL/GenBank/DDBJ whole genome shotgun (WGS) entry which is preliminary data.</text>
</comment>
<sequence>MRTTTRKQFNQYAQRLASLNGAENAFSSFDIDPSVQQTLETKIQESSQFLTRVNMTGVRDLVGEKLELGITTPIAGRTDVSQRDRNPIDPTGLEKHDYRCESTEFDTALPWAKLDAWAKFPDFQARVRDAIIRQQALDRMMIGFNGVRADKQTDRAKNPLLQDVNIGWLQQYRAHAAARVINGTTLGKGHEFQNIDALIYEAVNSLIEPWYRDSTDLVAIVGRSLMTEKYLPKINEHEKPTESLALDMIMAQKRMGGLNALQAPFMPDGTVFITSMENLSIYWQEGSRRRYLKDKPERKRVENYESSNDAYVIEDYGFGCLLEGITHADAPETETTDTTAGA</sequence>
<dbReference type="Pfam" id="PF05125">
    <property type="entry name" value="Phage_cap_P2"/>
    <property type="match status" value="1"/>
</dbReference>
<keyword evidence="2" id="KW-1185">Reference proteome</keyword>
<dbReference type="AlphaFoldDB" id="A0A3D9DVR6"/>
<proteinExistence type="predicted"/>
<reference evidence="1 2" key="1">
    <citation type="submission" date="2018-07" db="EMBL/GenBank/DDBJ databases">
        <title>Genomic Encyclopedia of Type Strains, Phase IV (KMG-IV): sequencing the most valuable type-strain genomes for metagenomic binning, comparative biology and taxonomic classification.</title>
        <authorList>
            <person name="Goeker M."/>
        </authorList>
    </citation>
    <scope>NUCLEOTIDE SEQUENCE [LARGE SCALE GENOMIC DNA]</scope>
    <source>
        <strain evidence="1 2">DSM 14324</strain>
    </source>
</reference>
<dbReference type="NCBIfam" id="TIGR01551">
    <property type="entry name" value="major_capsid_P2"/>
    <property type="match status" value="1"/>
</dbReference>
<name>A0A3D9DVR6_9GAMM</name>